<dbReference type="EMBL" id="JBHSGP010000004">
    <property type="protein sequence ID" value="MFC4721030.1"/>
    <property type="molecule type" value="Genomic_DNA"/>
</dbReference>
<name>A0ABV9MZP6_9FLAO</name>
<evidence type="ECO:0000256" key="1">
    <source>
        <dbReference type="SAM" id="Phobius"/>
    </source>
</evidence>
<dbReference type="RefSeq" id="WP_387960340.1">
    <property type="nucleotide sequence ID" value="NZ_JBHSGP010000004.1"/>
</dbReference>
<protein>
    <submittedName>
        <fullName evidence="3">1-acyl-sn-glycerol-3-phosphate acyltransferase</fullName>
    </submittedName>
</protein>
<feature type="transmembrane region" description="Helical" evidence="1">
    <location>
        <begin position="324"/>
        <end position="341"/>
    </location>
</feature>
<accession>A0ABV9MZP6</accession>
<organism evidence="3 4">
    <name type="scientific">Geojedonia litorea</name>
    <dbReference type="NCBI Taxonomy" id="1268269"/>
    <lineage>
        <taxon>Bacteria</taxon>
        <taxon>Pseudomonadati</taxon>
        <taxon>Bacteroidota</taxon>
        <taxon>Flavobacteriia</taxon>
        <taxon>Flavobacteriales</taxon>
        <taxon>Flavobacteriaceae</taxon>
        <taxon>Geojedonia</taxon>
    </lineage>
</organism>
<dbReference type="Pfam" id="PF01553">
    <property type="entry name" value="Acyltransferase"/>
    <property type="match status" value="1"/>
</dbReference>
<dbReference type="PANTHER" id="PTHR31605:SF0">
    <property type="entry name" value="GLYCEROL-3-PHOSPHATE O-ACYLTRANSFERASE 1"/>
    <property type="match status" value="1"/>
</dbReference>
<keyword evidence="1" id="KW-0812">Transmembrane</keyword>
<evidence type="ECO:0000313" key="4">
    <source>
        <dbReference type="Proteomes" id="UP001595953"/>
    </source>
</evidence>
<sequence>MKLLWLHIVRAYLNLGLFFYYKKVKLVYKERLPKHGPVLFVGNHQNALMDALLIATKSGRFCYFLTRANVFKKPLAAAFLKSLRMLPVYRLRDGWNELSKNEDIFDHCAKLLKQEHAIALFPEATHNLQRRVRPLSKGFTRIIFEVFNQSPDLQLQLVPIGFNFLKAEDFGDAVTVYIGNTIPLTAGDCEDQHGSVIRLKEQVSKQFRQLTTHIPLENYDRTTERLEALQVDFLNPEAVNRCIQSDFKNCEKAKHKSPYGLKVLCKFLLLISVCLPYIIWKQGIQPKIVEIEFMATFRFVVVITLVPIWLLLVTVVLLCTVGSIWALGYILITLLLAVLAVKL</sequence>
<dbReference type="InterPro" id="IPR002123">
    <property type="entry name" value="Plipid/glycerol_acylTrfase"/>
</dbReference>
<evidence type="ECO:0000259" key="2">
    <source>
        <dbReference type="SMART" id="SM00563"/>
    </source>
</evidence>
<dbReference type="PANTHER" id="PTHR31605">
    <property type="entry name" value="GLYCEROL-3-PHOSPHATE O-ACYLTRANSFERASE 1"/>
    <property type="match status" value="1"/>
</dbReference>
<gene>
    <name evidence="3" type="ORF">ACFO5O_01750</name>
</gene>
<dbReference type="Proteomes" id="UP001595953">
    <property type="component" value="Unassembled WGS sequence"/>
</dbReference>
<feature type="transmembrane region" description="Helical" evidence="1">
    <location>
        <begin position="259"/>
        <end position="279"/>
    </location>
</feature>
<dbReference type="SMART" id="SM00563">
    <property type="entry name" value="PlsC"/>
    <property type="match status" value="1"/>
</dbReference>
<keyword evidence="1" id="KW-1133">Transmembrane helix</keyword>
<dbReference type="InterPro" id="IPR052744">
    <property type="entry name" value="GPAT/DAPAT"/>
</dbReference>
<feature type="transmembrane region" description="Helical" evidence="1">
    <location>
        <begin position="299"/>
        <end position="318"/>
    </location>
</feature>
<keyword evidence="3" id="KW-0808">Transferase</keyword>
<reference evidence="4" key="1">
    <citation type="journal article" date="2019" name="Int. J. Syst. Evol. Microbiol.">
        <title>The Global Catalogue of Microorganisms (GCM) 10K type strain sequencing project: providing services to taxonomists for standard genome sequencing and annotation.</title>
        <authorList>
            <consortium name="The Broad Institute Genomics Platform"/>
            <consortium name="The Broad Institute Genome Sequencing Center for Infectious Disease"/>
            <person name="Wu L."/>
            <person name="Ma J."/>
        </authorList>
    </citation>
    <scope>NUCLEOTIDE SEQUENCE [LARGE SCALE GENOMIC DNA]</scope>
    <source>
        <strain evidence="4">CCUG 63682</strain>
    </source>
</reference>
<feature type="domain" description="Phospholipid/glycerol acyltransferase" evidence="2">
    <location>
        <begin position="38"/>
        <end position="165"/>
    </location>
</feature>
<keyword evidence="4" id="KW-1185">Reference proteome</keyword>
<dbReference type="GO" id="GO:0016746">
    <property type="term" value="F:acyltransferase activity"/>
    <property type="evidence" value="ECO:0007669"/>
    <property type="project" value="UniProtKB-KW"/>
</dbReference>
<keyword evidence="1" id="KW-0472">Membrane</keyword>
<evidence type="ECO:0000313" key="3">
    <source>
        <dbReference type="EMBL" id="MFC4721030.1"/>
    </source>
</evidence>
<proteinExistence type="predicted"/>
<keyword evidence="3" id="KW-0012">Acyltransferase</keyword>
<dbReference type="SUPFAM" id="SSF69593">
    <property type="entry name" value="Glycerol-3-phosphate (1)-acyltransferase"/>
    <property type="match status" value="1"/>
</dbReference>
<comment type="caution">
    <text evidence="3">The sequence shown here is derived from an EMBL/GenBank/DDBJ whole genome shotgun (WGS) entry which is preliminary data.</text>
</comment>